<dbReference type="EMBL" id="BANI01000041">
    <property type="protein sequence ID" value="GAN95949.1"/>
    <property type="molecule type" value="Genomic_DNA"/>
</dbReference>
<evidence type="ECO:0000256" key="1">
    <source>
        <dbReference type="SAM" id="SignalP"/>
    </source>
</evidence>
<gene>
    <name evidence="2" type="ORF">Geu3261_0043_022</name>
</gene>
<reference evidence="2 3" key="1">
    <citation type="submission" date="2012-11" db="EMBL/GenBank/DDBJ databases">
        <title>Whole genome sequence of Gluconacetobacter europaeus NBRC3261.</title>
        <authorList>
            <person name="Azuma Y."/>
            <person name="Higashiura N."/>
            <person name="Hirakawa H."/>
            <person name="Matsushita K."/>
        </authorList>
    </citation>
    <scope>NUCLEOTIDE SEQUENCE [LARGE SCALE GENOMIC DNA]</scope>
    <source>
        <strain evidence="2 3">NBRC 3261</strain>
    </source>
</reference>
<dbReference type="RefSeq" id="WP_010506490.1">
    <property type="nucleotide sequence ID" value="NZ_BANI01000041.1"/>
</dbReference>
<evidence type="ECO:0000313" key="3">
    <source>
        <dbReference type="Proteomes" id="UP000032675"/>
    </source>
</evidence>
<comment type="caution">
    <text evidence="2">The sequence shown here is derived from an EMBL/GenBank/DDBJ whole genome shotgun (WGS) entry which is preliminary data.</text>
</comment>
<proteinExistence type="predicted"/>
<dbReference type="Proteomes" id="UP000032675">
    <property type="component" value="Unassembled WGS sequence"/>
</dbReference>
<organism evidence="2 3">
    <name type="scientific">Komagataeibacter europaeus NBRC 3261</name>
    <dbReference type="NCBI Taxonomy" id="1234669"/>
    <lineage>
        <taxon>Bacteria</taxon>
        <taxon>Pseudomonadati</taxon>
        <taxon>Pseudomonadota</taxon>
        <taxon>Alphaproteobacteria</taxon>
        <taxon>Acetobacterales</taxon>
        <taxon>Acetobacteraceae</taxon>
        <taxon>Komagataeibacter</taxon>
    </lineage>
</organism>
<feature type="signal peptide" evidence="1">
    <location>
        <begin position="1"/>
        <end position="27"/>
    </location>
</feature>
<feature type="chain" id="PRO_5002310407" description="Lipoprotein" evidence="1">
    <location>
        <begin position="28"/>
        <end position="192"/>
    </location>
</feature>
<accession>A0A0D6PXP1</accession>
<keyword evidence="1" id="KW-0732">Signal</keyword>
<protein>
    <recommendedName>
        <fullName evidence="4">Lipoprotein</fullName>
    </recommendedName>
</protein>
<dbReference type="AlphaFoldDB" id="A0A0D6PXP1"/>
<name>A0A0D6PXP1_KOMEU</name>
<evidence type="ECO:0000313" key="2">
    <source>
        <dbReference type="EMBL" id="GAN95949.1"/>
    </source>
</evidence>
<sequence length="192" mass="21216">MIPALALSRLSRNALKICMLGAVPLLAACSSESDSIDFAPACPVVEIPGEAADYYQYSGNDHDVTHLVARASLTRVVGSCEAGQKRTVMTNMKIGLHVERGPASNVNFVNIPYFVAVVFNGEIKSKKEFVAHVSFDNGRMQDLTHTRNIPITLPVSRHIHSDQYHIEIGFQLTKAQLDFNRAHLVMPTFHKM</sequence>
<evidence type="ECO:0008006" key="4">
    <source>
        <dbReference type="Google" id="ProtNLM"/>
    </source>
</evidence>